<dbReference type="RefSeq" id="XP_017890067.1">
    <property type="nucleotide sequence ID" value="XM_018034578.2"/>
</dbReference>
<evidence type="ECO:0000256" key="5">
    <source>
        <dbReference type="ARBA" id="ARBA00022801"/>
    </source>
</evidence>
<evidence type="ECO:0000256" key="2">
    <source>
        <dbReference type="ARBA" id="ARBA00009403"/>
    </source>
</evidence>
<dbReference type="Gene3D" id="3.90.70.10">
    <property type="entry name" value="Cysteine proteinases"/>
    <property type="match status" value="1"/>
</dbReference>
<evidence type="ECO:0000259" key="13">
    <source>
        <dbReference type="SMART" id="SM00645"/>
    </source>
</evidence>
<dbReference type="SUPFAM" id="SSF54001">
    <property type="entry name" value="Cysteine proteinases"/>
    <property type="match status" value="1"/>
</dbReference>
<feature type="chain" id="PRO_5042584156" evidence="11">
    <location>
        <begin position="25"/>
        <end position="882"/>
    </location>
</feature>
<evidence type="ECO:0000256" key="4">
    <source>
        <dbReference type="ARBA" id="ARBA00022729"/>
    </source>
</evidence>
<keyword evidence="7" id="KW-0865">Zymogen</keyword>
<dbReference type="PRINTS" id="PR00705">
    <property type="entry name" value="PAPAIN"/>
</dbReference>
<feature type="domain" description="Cystatin" evidence="12">
    <location>
        <begin position="439"/>
        <end position="545"/>
    </location>
</feature>
<dbReference type="SMART" id="SM00043">
    <property type="entry name" value="CY"/>
    <property type="match status" value="2"/>
</dbReference>
<dbReference type="InterPro" id="IPR018073">
    <property type="entry name" value="Prot_inh_cystat_CS"/>
</dbReference>
<name>A0AAJ7JCA6_9HYME</name>
<dbReference type="InterPro" id="IPR025661">
    <property type="entry name" value="Pept_asp_AS"/>
</dbReference>
<organism evidence="15 16">
    <name type="scientific">Ceratina calcarata</name>
    <dbReference type="NCBI Taxonomy" id="156304"/>
    <lineage>
        <taxon>Eukaryota</taxon>
        <taxon>Metazoa</taxon>
        <taxon>Ecdysozoa</taxon>
        <taxon>Arthropoda</taxon>
        <taxon>Hexapoda</taxon>
        <taxon>Insecta</taxon>
        <taxon>Pterygota</taxon>
        <taxon>Neoptera</taxon>
        <taxon>Endopterygota</taxon>
        <taxon>Hymenoptera</taxon>
        <taxon>Apocrita</taxon>
        <taxon>Aculeata</taxon>
        <taxon>Apoidea</taxon>
        <taxon>Anthophila</taxon>
        <taxon>Apidae</taxon>
        <taxon>Ceratina</taxon>
        <taxon>Zadontomerus</taxon>
    </lineage>
</organism>
<dbReference type="InterPro" id="IPR000668">
    <property type="entry name" value="Peptidase_C1A_C"/>
</dbReference>
<keyword evidence="3" id="KW-0645">Protease</keyword>
<sequence>MAGSLLYVTRVLFLFLVNSIVVHSVPANKSVQNVPEPLIESALNFLNQYSPTHHTYKGGNLINAQELDESPYVIYRLTFDLTPICKETLEPCPKETCTIDVKKHELGDIHVLRESTVCMYLMQDDILQENTQNQDQVVDNVEKQIIANQTTVPDGETQNNDHNESPFIANRISDPNYCPGCPYELNPNLPGLAVFGEQAARSMDESIRNDFKHKVVEIVQVHRAVPPSSNVVQYQILLRLGESDCLKNAVDQPECSLLENHPIKLCLVTFEEQPWQQSTRRITRNNCTTNDNAEINIERKENVDSYSGLASQSLVTPGPKREETNREKSEALENLRDSLDDYTTATIRKNAESDLAEVTEHPILKVILNKTDDDTMVEGFKDRAKEFGEFLQDFDLPTRETLPTSEPDKEEVKEEIIYPKKVDSTIDRKKSVYRRKRSGLVGAPSTKNIDDPYIQEIVQKGLQKFSENSEGSNEPMIVQIVEASEQVVSGTLYKVKVKLGTSNCPKGTKNNCQLKEGSEVKDCLITAWSQPWIDHGSPKITVNCDLSNNRRKRSLKGSQYSEKMLRMAEEIEHEGMFEDFIKKFNKTYDSPRETQNRFKIFRQNLKLIKDLQMFERGTAEYGVTMFADLTPKEFKARHLGFRRELRLENDIPLAQAAIPDIPLPPKFDWRDHGVVTPVKDQGQCGSCWAFSVTGNVEGQYAIKHAKLLSLSEQELLDCDTLDEGCNGGEMTNAYKAIEALGGLETESDYPYDEKDEKCTFKRDEAKVQVTSSVNITTNETQIAQWLVKHGPISIGINANAMQFYIGGVSHPPHFLCSPTDLDHGVLIVGYGKSKYPIFHKELPYWIIKNSWGASWGEHGYYRVYRGDGTCGVNMEATSAMVA</sequence>
<evidence type="ECO:0000256" key="1">
    <source>
        <dbReference type="ARBA" id="ARBA00008455"/>
    </source>
</evidence>
<dbReference type="SMART" id="SM00848">
    <property type="entry name" value="Inhibitor_I29"/>
    <property type="match status" value="1"/>
</dbReference>
<evidence type="ECO:0000256" key="9">
    <source>
        <dbReference type="ARBA" id="ARBA00023180"/>
    </source>
</evidence>
<evidence type="ECO:0000313" key="15">
    <source>
        <dbReference type="Proteomes" id="UP000694925"/>
    </source>
</evidence>
<evidence type="ECO:0000256" key="11">
    <source>
        <dbReference type="SAM" id="SignalP"/>
    </source>
</evidence>
<dbReference type="Proteomes" id="UP000694925">
    <property type="component" value="Unplaced"/>
</dbReference>
<dbReference type="InterPro" id="IPR000010">
    <property type="entry name" value="Cystatin_dom"/>
</dbReference>
<keyword evidence="9" id="KW-0325">Glycoprotein</keyword>
<proteinExistence type="inferred from homology"/>
<evidence type="ECO:0000256" key="6">
    <source>
        <dbReference type="ARBA" id="ARBA00022807"/>
    </source>
</evidence>
<dbReference type="InterPro" id="IPR025660">
    <property type="entry name" value="Pept_his_AS"/>
</dbReference>
<keyword evidence="15" id="KW-1185">Reference proteome</keyword>
<gene>
    <name evidence="16" type="primary">LOC108630970</name>
</gene>
<dbReference type="SUPFAM" id="SSF54403">
    <property type="entry name" value="Cystatin/monellin"/>
    <property type="match status" value="2"/>
</dbReference>
<dbReference type="InterPro" id="IPR038765">
    <property type="entry name" value="Papain-like_cys_pep_sf"/>
</dbReference>
<evidence type="ECO:0000259" key="14">
    <source>
        <dbReference type="SMART" id="SM00848"/>
    </source>
</evidence>
<evidence type="ECO:0000259" key="12">
    <source>
        <dbReference type="SMART" id="SM00043"/>
    </source>
</evidence>
<dbReference type="Pfam" id="PF00112">
    <property type="entry name" value="Peptidase_C1"/>
    <property type="match status" value="1"/>
</dbReference>
<dbReference type="Gene3D" id="3.10.450.10">
    <property type="match status" value="2"/>
</dbReference>
<evidence type="ECO:0000256" key="7">
    <source>
        <dbReference type="ARBA" id="ARBA00023145"/>
    </source>
</evidence>
<dbReference type="CDD" id="cd00042">
    <property type="entry name" value="CY"/>
    <property type="match status" value="2"/>
</dbReference>
<dbReference type="InterPro" id="IPR046350">
    <property type="entry name" value="Cystatin_sf"/>
</dbReference>
<dbReference type="GeneID" id="108630970"/>
<dbReference type="PROSITE" id="PS00639">
    <property type="entry name" value="THIOL_PROTEASE_HIS"/>
    <property type="match status" value="1"/>
</dbReference>
<dbReference type="InterPro" id="IPR039417">
    <property type="entry name" value="Peptidase_C1A_papain-like"/>
</dbReference>
<dbReference type="GO" id="GO:0008234">
    <property type="term" value="F:cysteine-type peptidase activity"/>
    <property type="evidence" value="ECO:0007669"/>
    <property type="project" value="UniProtKB-KW"/>
</dbReference>
<dbReference type="PANTHER" id="PTHR12411">
    <property type="entry name" value="CYSTEINE PROTEASE FAMILY C1-RELATED"/>
    <property type="match status" value="1"/>
</dbReference>
<feature type="signal peptide" evidence="11">
    <location>
        <begin position="1"/>
        <end position="24"/>
    </location>
</feature>
<dbReference type="PROSITE" id="PS00287">
    <property type="entry name" value="CYSTATIN"/>
    <property type="match status" value="1"/>
</dbReference>
<dbReference type="InterPro" id="IPR000169">
    <property type="entry name" value="Pept_cys_AS"/>
</dbReference>
<dbReference type="KEGG" id="ccal:108630970"/>
<feature type="region of interest" description="Disordered" evidence="10">
    <location>
        <begin position="304"/>
        <end position="330"/>
    </location>
</feature>
<evidence type="ECO:0000256" key="8">
    <source>
        <dbReference type="ARBA" id="ARBA00023157"/>
    </source>
</evidence>
<feature type="domain" description="Peptidase C1A papain C-terminal" evidence="13">
    <location>
        <begin position="663"/>
        <end position="880"/>
    </location>
</feature>
<feature type="compositionally biased region" description="Basic and acidic residues" evidence="10">
    <location>
        <begin position="319"/>
        <end position="330"/>
    </location>
</feature>
<reference evidence="16" key="1">
    <citation type="submission" date="2025-08" db="UniProtKB">
        <authorList>
            <consortium name="RefSeq"/>
        </authorList>
    </citation>
    <scope>IDENTIFICATION</scope>
    <source>
        <tissue evidence="16">Whole body</tissue>
    </source>
</reference>
<protein>
    <submittedName>
        <fullName evidence="16">Uncharacterized protein LOC108630970</fullName>
    </submittedName>
</protein>
<keyword evidence="6" id="KW-0788">Thiol protease</keyword>
<dbReference type="SMART" id="SM00645">
    <property type="entry name" value="Pept_C1"/>
    <property type="match status" value="1"/>
</dbReference>
<comment type="similarity">
    <text evidence="1">Belongs to the peptidase C1 family.</text>
</comment>
<dbReference type="Pfam" id="PF00031">
    <property type="entry name" value="Cystatin"/>
    <property type="match status" value="1"/>
</dbReference>
<keyword evidence="4 11" id="KW-0732">Signal</keyword>
<dbReference type="PROSITE" id="PS00640">
    <property type="entry name" value="THIOL_PROTEASE_ASN"/>
    <property type="match status" value="1"/>
</dbReference>
<dbReference type="Pfam" id="PF08246">
    <property type="entry name" value="Inhibitor_I29"/>
    <property type="match status" value="1"/>
</dbReference>
<keyword evidence="5" id="KW-0378">Hydrolase</keyword>
<evidence type="ECO:0000256" key="10">
    <source>
        <dbReference type="SAM" id="MobiDB-lite"/>
    </source>
</evidence>
<feature type="domain" description="Cathepsin propeptide inhibitor" evidence="14">
    <location>
        <begin position="577"/>
        <end position="634"/>
    </location>
</feature>
<feature type="domain" description="Cystatin" evidence="12">
    <location>
        <begin position="177"/>
        <end position="288"/>
    </location>
</feature>
<keyword evidence="8" id="KW-1015">Disulfide bond</keyword>
<dbReference type="AlphaFoldDB" id="A0AAJ7JCA6"/>
<dbReference type="InterPro" id="IPR013201">
    <property type="entry name" value="Prot_inhib_I29"/>
</dbReference>
<accession>A0AAJ7JCA6</accession>
<evidence type="ECO:0000313" key="16">
    <source>
        <dbReference type="RefSeq" id="XP_017890067.1"/>
    </source>
</evidence>
<comment type="similarity">
    <text evidence="2">Belongs to the cystatin family.</text>
</comment>
<dbReference type="CDD" id="cd02248">
    <property type="entry name" value="Peptidase_C1A"/>
    <property type="match status" value="1"/>
</dbReference>
<dbReference type="FunFam" id="3.90.70.10:FF:000130">
    <property type="entry name" value="Cysteine proteinase 1"/>
    <property type="match status" value="1"/>
</dbReference>
<dbReference type="GO" id="GO:0004869">
    <property type="term" value="F:cysteine-type endopeptidase inhibitor activity"/>
    <property type="evidence" value="ECO:0007669"/>
    <property type="project" value="InterPro"/>
</dbReference>
<dbReference type="PROSITE" id="PS00139">
    <property type="entry name" value="THIOL_PROTEASE_CYS"/>
    <property type="match status" value="1"/>
</dbReference>
<feature type="compositionally biased region" description="Polar residues" evidence="10">
    <location>
        <begin position="304"/>
        <end position="315"/>
    </location>
</feature>
<evidence type="ECO:0000256" key="3">
    <source>
        <dbReference type="ARBA" id="ARBA00022670"/>
    </source>
</evidence>
<dbReference type="GO" id="GO:0006508">
    <property type="term" value="P:proteolysis"/>
    <property type="evidence" value="ECO:0007669"/>
    <property type="project" value="UniProtKB-KW"/>
</dbReference>
<dbReference type="InterPro" id="IPR013128">
    <property type="entry name" value="Peptidase_C1A"/>
</dbReference>